<evidence type="ECO:0000313" key="1">
    <source>
        <dbReference type="EMBL" id="GER88888.1"/>
    </source>
</evidence>
<name>A0A5J4KGT5_9CHLR</name>
<sequence>MITQTQHDKHAVIPSIPLQSPLKYQRLLRGWSQQDVVDALYQCCVEEGKASVGINVDQVSRWENGHCKPSPMYRKHLCYLYGVTADKLGLISSQEVQA</sequence>
<gene>
    <name evidence="1" type="ORF">KDW_30500</name>
</gene>
<proteinExistence type="predicted"/>
<keyword evidence="2" id="KW-1185">Reference proteome</keyword>
<dbReference type="Gene3D" id="1.10.260.40">
    <property type="entry name" value="lambda repressor-like DNA-binding domains"/>
    <property type="match status" value="1"/>
</dbReference>
<dbReference type="Proteomes" id="UP000326912">
    <property type="component" value="Unassembled WGS sequence"/>
</dbReference>
<dbReference type="GO" id="GO:0003677">
    <property type="term" value="F:DNA binding"/>
    <property type="evidence" value="ECO:0007669"/>
    <property type="project" value="InterPro"/>
</dbReference>
<dbReference type="RefSeq" id="WP_151756729.1">
    <property type="nucleotide sequence ID" value="NZ_BKZW01000001.1"/>
</dbReference>
<reference evidence="1 2" key="1">
    <citation type="submission" date="2019-10" db="EMBL/GenBank/DDBJ databases">
        <title>Dictyobacter vulcani sp. nov., within the class Ktedonobacteria, isolated from soil of volcanic Mt. Zao.</title>
        <authorList>
            <person name="Zheng Y."/>
            <person name="Wang C.M."/>
            <person name="Sakai Y."/>
            <person name="Abe K."/>
            <person name="Yokota A."/>
            <person name="Yabe S."/>
        </authorList>
    </citation>
    <scope>NUCLEOTIDE SEQUENCE [LARGE SCALE GENOMIC DNA]</scope>
    <source>
        <strain evidence="1 2">W12</strain>
    </source>
</reference>
<evidence type="ECO:0008006" key="3">
    <source>
        <dbReference type="Google" id="ProtNLM"/>
    </source>
</evidence>
<dbReference type="CDD" id="cd00093">
    <property type="entry name" value="HTH_XRE"/>
    <property type="match status" value="1"/>
</dbReference>
<protein>
    <recommendedName>
        <fullName evidence="3">HTH cro/C1-type domain-containing protein</fullName>
    </recommendedName>
</protein>
<dbReference type="InterPro" id="IPR001387">
    <property type="entry name" value="Cro/C1-type_HTH"/>
</dbReference>
<dbReference type="SUPFAM" id="SSF47413">
    <property type="entry name" value="lambda repressor-like DNA-binding domains"/>
    <property type="match status" value="1"/>
</dbReference>
<dbReference type="AlphaFoldDB" id="A0A5J4KGT5"/>
<evidence type="ECO:0000313" key="2">
    <source>
        <dbReference type="Proteomes" id="UP000326912"/>
    </source>
</evidence>
<dbReference type="EMBL" id="BKZW01000001">
    <property type="protein sequence ID" value="GER88888.1"/>
    <property type="molecule type" value="Genomic_DNA"/>
</dbReference>
<accession>A0A5J4KGT5</accession>
<dbReference type="InterPro" id="IPR010982">
    <property type="entry name" value="Lambda_DNA-bd_dom_sf"/>
</dbReference>
<organism evidence="1 2">
    <name type="scientific">Dictyobacter vulcani</name>
    <dbReference type="NCBI Taxonomy" id="2607529"/>
    <lineage>
        <taxon>Bacteria</taxon>
        <taxon>Bacillati</taxon>
        <taxon>Chloroflexota</taxon>
        <taxon>Ktedonobacteria</taxon>
        <taxon>Ktedonobacterales</taxon>
        <taxon>Dictyobacteraceae</taxon>
        <taxon>Dictyobacter</taxon>
    </lineage>
</organism>
<comment type="caution">
    <text evidence="1">The sequence shown here is derived from an EMBL/GenBank/DDBJ whole genome shotgun (WGS) entry which is preliminary data.</text>
</comment>